<feature type="chain" id="PRO_5032876422" description="MYXO-CTERM domain-containing protein" evidence="2">
    <location>
        <begin position="23"/>
        <end position="72"/>
    </location>
</feature>
<keyword evidence="2" id="KW-0732">Signal</keyword>
<proteinExistence type="predicted"/>
<dbReference type="RefSeq" id="WP_160681208.1">
    <property type="nucleotide sequence ID" value="NZ_WTYW01000001.1"/>
</dbReference>
<feature type="transmembrane region" description="Helical" evidence="1">
    <location>
        <begin position="42"/>
        <end position="60"/>
    </location>
</feature>
<feature type="signal peptide" evidence="2">
    <location>
        <begin position="1"/>
        <end position="22"/>
    </location>
</feature>
<evidence type="ECO:0008006" key="5">
    <source>
        <dbReference type="Google" id="ProtNLM"/>
    </source>
</evidence>
<keyword evidence="4" id="KW-1185">Reference proteome</keyword>
<name>A0A844ZCD2_9SPHN</name>
<sequence length="72" mass="7218">MKFRTIAASLAAVSLAAAPAVAQFERSAAPVEGQSELAEGSTLLWSAVAIAAFVGAVILVTDDDDDEPVSAG</sequence>
<evidence type="ECO:0000256" key="2">
    <source>
        <dbReference type="SAM" id="SignalP"/>
    </source>
</evidence>
<dbReference type="Proteomes" id="UP000433104">
    <property type="component" value="Unassembled WGS sequence"/>
</dbReference>
<keyword evidence="1" id="KW-0472">Membrane</keyword>
<dbReference type="AlphaFoldDB" id="A0A844ZCD2"/>
<keyword evidence="1" id="KW-1133">Transmembrane helix</keyword>
<keyword evidence="1" id="KW-0812">Transmembrane</keyword>
<reference evidence="3 4" key="1">
    <citation type="submission" date="2019-12" db="EMBL/GenBank/DDBJ databases">
        <title>Genomic-based taxomic classification of the family Erythrobacteraceae.</title>
        <authorList>
            <person name="Xu L."/>
        </authorList>
    </citation>
    <scope>NUCLEOTIDE SEQUENCE [LARGE SCALE GENOMIC DNA]</scope>
    <source>
        <strain evidence="3 4">MCCC 1A09962</strain>
    </source>
</reference>
<organism evidence="3 4">
    <name type="scientific">Parapontixanthobacter aurantiacus</name>
    <dbReference type="NCBI Taxonomy" id="1463599"/>
    <lineage>
        <taxon>Bacteria</taxon>
        <taxon>Pseudomonadati</taxon>
        <taxon>Pseudomonadota</taxon>
        <taxon>Alphaproteobacteria</taxon>
        <taxon>Sphingomonadales</taxon>
        <taxon>Erythrobacteraceae</taxon>
        <taxon>Parapontixanthobacter</taxon>
    </lineage>
</organism>
<evidence type="ECO:0000313" key="4">
    <source>
        <dbReference type="Proteomes" id="UP000433104"/>
    </source>
</evidence>
<evidence type="ECO:0000313" key="3">
    <source>
        <dbReference type="EMBL" id="MXO84667.1"/>
    </source>
</evidence>
<dbReference type="EMBL" id="WTYW01000001">
    <property type="protein sequence ID" value="MXO84667.1"/>
    <property type="molecule type" value="Genomic_DNA"/>
</dbReference>
<evidence type="ECO:0000256" key="1">
    <source>
        <dbReference type="SAM" id="Phobius"/>
    </source>
</evidence>
<accession>A0A844ZCD2</accession>
<protein>
    <recommendedName>
        <fullName evidence="5">MYXO-CTERM domain-containing protein</fullName>
    </recommendedName>
</protein>
<gene>
    <name evidence="3" type="ORF">GRI38_01285</name>
</gene>
<comment type="caution">
    <text evidence="3">The sequence shown here is derived from an EMBL/GenBank/DDBJ whole genome shotgun (WGS) entry which is preliminary data.</text>
</comment>